<protein>
    <submittedName>
        <fullName evidence="1">Uncharacterized protein</fullName>
    </submittedName>
</protein>
<sequence>MGSFYRNDFMVKSSLKSFTDKKAWIQNYYPIYTDVIEAQNKPEADRLHDKIEEIRTINYNWFQDCFDEFRRIFESKVEDLILLNTILQHKLMQKTILC</sequence>
<accession>A0A1I4WNA2</accession>
<dbReference type="STRING" id="684065.SAMN05421738_107105"/>
<name>A0A1I4WNA2_9FLAO</name>
<proteinExistence type="predicted"/>
<dbReference type="EMBL" id="FOUZ01000007">
    <property type="protein sequence ID" value="SFN15258.1"/>
    <property type="molecule type" value="Genomic_DNA"/>
</dbReference>
<keyword evidence="2" id="KW-1185">Reference proteome</keyword>
<dbReference type="Proteomes" id="UP000199149">
    <property type="component" value="Unassembled WGS sequence"/>
</dbReference>
<dbReference type="AlphaFoldDB" id="A0A1I4WNA2"/>
<reference evidence="2" key="1">
    <citation type="submission" date="2016-10" db="EMBL/GenBank/DDBJ databases">
        <authorList>
            <person name="Varghese N."/>
            <person name="Submissions S."/>
        </authorList>
    </citation>
    <scope>NUCLEOTIDE SEQUENCE [LARGE SCALE GENOMIC DNA]</scope>
    <source>
        <strain evidence="2">XJ109</strain>
    </source>
</reference>
<organism evidence="1 2">
    <name type="scientific">Algoriella xinjiangensis</name>
    <dbReference type="NCBI Taxonomy" id="684065"/>
    <lineage>
        <taxon>Bacteria</taxon>
        <taxon>Pseudomonadati</taxon>
        <taxon>Bacteroidota</taxon>
        <taxon>Flavobacteriia</taxon>
        <taxon>Flavobacteriales</taxon>
        <taxon>Weeksellaceae</taxon>
        <taxon>Algoriella</taxon>
    </lineage>
</organism>
<evidence type="ECO:0000313" key="2">
    <source>
        <dbReference type="Proteomes" id="UP000199149"/>
    </source>
</evidence>
<evidence type="ECO:0000313" key="1">
    <source>
        <dbReference type="EMBL" id="SFN15258.1"/>
    </source>
</evidence>
<gene>
    <name evidence="1" type="ORF">SAMN05421738_107105</name>
</gene>